<keyword evidence="3" id="KW-0732">Signal</keyword>
<dbReference type="PANTHER" id="PTHR30024">
    <property type="entry name" value="ALIPHATIC SULFONATES-BINDING PROTEIN-RELATED"/>
    <property type="match status" value="1"/>
</dbReference>
<comment type="caution">
    <text evidence="5">The sequence shown here is derived from an EMBL/GenBank/DDBJ whole genome shotgun (WGS) entry which is preliminary data.</text>
</comment>
<dbReference type="PANTHER" id="PTHR30024:SF48">
    <property type="entry name" value="ABC TRANSPORTER SUBSTRATE-BINDING PROTEIN"/>
    <property type="match status" value="1"/>
</dbReference>
<feature type="domain" description="SsuA/THI5-like" evidence="4">
    <location>
        <begin position="69"/>
        <end position="242"/>
    </location>
</feature>
<dbReference type="Proteomes" id="UP000635278">
    <property type="component" value="Unassembled WGS sequence"/>
</dbReference>
<dbReference type="NCBIfam" id="TIGR01728">
    <property type="entry name" value="SsuA_fam"/>
    <property type="match status" value="1"/>
</dbReference>
<dbReference type="SUPFAM" id="SSF53850">
    <property type="entry name" value="Periplasmic binding protein-like II"/>
    <property type="match status" value="1"/>
</dbReference>
<organism evidence="5 6">
    <name type="scientific">Acetobacter musti</name>
    <dbReference type="NCBI Taxonomy" id="864732"/>
    <lineage>
        <taxon>Bacteria</taxon>
        <taxon>Pseudomonadati</taxon>
        <taxon>Pseudomonadota</taxon>
        <taxon>Alphaproteobacteria</taxon>
        <taxon>Acetobacterales</taxon>
        <taxon>Acetobacteraceae</taxon>
        <taxon>Acetobacter</taxon>
    </lineage>
</organism>
<sequence>MPIRRRAFLAGLLPVSVMPLLSPHVRAAASLRVGDQKGGAHALLTAAGLAGRASFPLQWSLFAGAPMLIQALTAGAADVGVIGDAPLVFAQAGGSPVRAVGAIQTDGTMTAVVVRRDSPIRNVRDLRGRSVATLKSQTGHYLTLAALRDAGLRDDDVRFVFISPAAAKMALQTGSVDAWATWGPYIAEAKTEDGAREIVNGGRLMSGLSYIVATTDALQTRRDDIIAYARLLRDGHAWMLTHAEDYAVAWGRETGLSLPVARQVVRATMARVTPIDRNIIRKQQIVSDFMAATNMIPAPLDTNAVVDTTVTF</sequence>
<evidence type="ECO:0000259" key="4">
    <source>
        <dbReference type="Pfam" id="PF09084"/>
    </source>
</evidence>
<reference evidence="5 6" key="1">
    <citation type="journal article" date="2020" name="Int. J. Syst. Evol. Microbiol.">
        <title>Novel acetic acid bacteria from cider fermentations: Acetobacter conturbans sp. nov. and Acetobacter fallax sp. nov.</title>
        <authorList>
            <person name="Sombolestani A.S."/>
            <person name="Cleenwerck I."/>
            <person name="Cnockaert M."/>
            <person name="Borremans W."/>
            <person name="Wieme A.D."/>
            <person name="De Vuyst L."/>
            <person name="Vandamme P."/>
        </authorList>
    </citation>
    <scope>NUCLEOTIDE SEQUENCE [LARGE SCALE GENOMIC DNA]</scope>
    <source>
        <strain evidence="5 6">LMG 30640</strain>
    </source>
</reference>
<evidence type="ECO:0000256" key="2">
    <source>
        <dbReference type="ARBA" id="ARBA00022448"/>
    </source>
</evidence>
<dbReference type="InterPro" id="IPR010067">
    <property type="entry name" value="ABC_SsuA_sub-bd"/>
</dbReference>
<protein>
    <submittedName>
        <fullName evidence="5">Aliphatic sulfonate ABC transporter substrate-binding protein</fullName>
    </submittedName>
</protein>
<dbReference type="Gene3D" id="3.40.190.10">
    <property type="entry name" value="Periplasmic binding protein-like II"/>
    <property type="match status" value="2"/>
</dbReference>
<keyword evidence="2" id="KW-0813">Transport</keyword>
<accession>A0ABX0JVD8</accession>
<dbReference type="CDD" id="cd13558">
    <property type="entry name" value="PBP2_SsuA_like_2"/>
    <property type="match status" value="1"/>
</dbReference>
<dbReference type="InterPro" id="IPR015168">
    <property type="entry name" value="SsuA/THI5"/>
</dbReference>
<dbReference type="Pfam" id="PF09084">
    <property type="entry name" value="NMT1"/>
    <property type="match status" value="1"/>
</dbReference>
<dbReference type="EMBL" id="WOTB01000053">
    <property type="protein sequence ID" value="NHN86787.1"/>
    <property type="molecule type" value="Genomic_DNA"/>
</dbReference>
<evidence type="ECO:0000256" key="3">
    <source>
        <dbReference type="ARBA" id="ARBA00022729"/>
    </source>
</evidence>
<evidence type="ECO:0000313" key="5">
    <source>
        <dbReference type="EMBL" id="NHN86787.1"/>
    </source>
</evidence>
<gene>
    <name evidence="5" type="ORF">GOB93_19525</name>
</gene>
<comment type="subcellular location">
    <subcellularLocation>
        <location evidence="1">Periplasm</location>
    </subcellularLocation>
</comment>
<name>A0ABX0JVD8_9PROT</name>
<evidence type="ECO:0000313" key="6">
    <source>
        <dbReference type="Proteomes" id="UP000635278"/>
    </source>
</evidence>
<evidence type="ECO:0000256" key="1">
    <source>
        <dbReference type="ARBA" id="ARBA00004418"/>
    </source>
</evidence>
<keyword evidence="6" id="KW-1185">Reference proteome</keyword>
<proteinExistence type="predicted"/>